<protein>
    <recommendedName>
        <fullName evidence="1">Helicase-associated domain-containing protein</fullName>
    </recommendedName>
</protein>
<dbReference type="VEuPathDB" id="FungiDB:KRP23_11629"/>
<dbReference type="InParanoid" id="H3GLX0"/>
<dbReference type="InterPro" id="IPR005114">
    <property type="entry name" value="Helicase_assoc"/>
</dbReference>
<dbReference type="PANTHER" id="PTHR37066:SF1">
    <property type="entry name" value="LNS2_PITP DOMAIN-CONTAINING PROTEIN"/>
    <property type="match status" value="1"/>
</dbReference>
<dbReference type="VEuPathDB" id="FungiDB:KRP22_11005"/>
<dbReference type="STRING" id="164328.H3GLX0"/>
<dbReference type="AlphaFoldDB" id="H3GLX0"/>
<keyword evidence="3" id="KW-1185">Reference proteome</keyword>
<dbReference type="OMA" id="DIGFVWV"/>
<name>H3GLX0_PHYRM</name>
<evidence type="ECO:0000313" key="3">
    <source>
        <dbReference type="Proteomes" id="UP000005238"/>
    </source>
</evidence>
<reference evidence="3" key="1">
    <citation type="journal article" date="2006" name="Science">
        <title>Phytophthora genome sequences uncover evolutionary origins and mechanisms of pathogenesis.</title>
        <authorList>
            <person name="Tyler B.M."/>
            <person name="Tripathy S."/>
            <person name="Zhang X."/>
            <person name="Dehal P."/>
            <person name="Jiang R.H."/>
            <person name="Aerts A."/>
            <person name="Arredondo F.D."/>
            <person name="Baxter L."/>
            <person name="Bensasson D."/>
            <person name="Beynon J.L."/>
            <person name="Chapman J."/>
            <person name="Damasceno C.M."/>
            <person name="Dorrance A.E."/>
            <person name="Dou D."/>
            <person name="Dickerman A.W."/>
            <person name="Dubchak I.L."/>
            <person name="Garbelotto M."/>
            <person name="Gijzen M."/>
            <person name="Gordon S.G."/>
            <person name="Govers F."/>
            <person name="Grunwald N.J."/>
            <person name="Huang W."/>
            <person name="Ivors K.L."/>
            <person name="Jones R.W."/>
            <person name="Kamoun S."/>
            <person name="Krampis K."/>
            <person name="Lamour K.H."/>
            <person name="Lee M.K."/>
            <person name="McDonald W.H."/>
            <person name="Medina M."/>
            <person name="Meijer H.J."/>
            <person name="Nordberg E.K."/>
            <person name="Maclean D.J."/>
            <person name="Ospina-Giraldo M.D."/>
            <person name="Morris P.F."/>
            <person name="Phuntumart V."/>
            <person name="Putnam N.H."/>
            <person name="Rash S."/>
            <person name="Rose J.K."/>
            <person name="Sakihama Y."/>
            <person name="Salamov A.A."/>
            <person name="Savidor A."/>
            <person name="Scheuring C.F."/>
            <person name="Smith B.M."/>
            <person name="Sobral B.W."/>
            <person name="Terry A."/>
            <person name="Torto-Alalibo T.A."/>
            <person name="Win J."/>
            <person name="Xu Z."/>
            <person name="Zhang H."/>
            <person name="Grigoriev I.V."/>
            <person name="Rokhsar D.S."/>
            <person name="Boore J.L."/>
        </authorList>
    </citation>
    <scope>NUCLEOTIDE SEQUENCE [LARGE SCALE GENOMIC DNA]</scope>
    <source>
        <strain evidence="3">Pr102</strain>
    </source>
</reference>
<sequence length="445" mass="52048">MRRQVLGGARRFLSSRRKPERFSSLASALRVFYAQNEHFLVPYTFQVPSDEAPKSVDFQWPEETRGLNLGREIRKFVDISRANDSPEMLAVRRQLDAVGFPEIRDWKRFQWEQVSLSALKRFKELQGDLLVPRKFVVPEGDRQWPRATWGLKLGSHVNFLRQKRHKLMQDQVRDLDDIGFVWVVAGYHWGELFMPALRRYRELYGHCEVPQSFVVGEDGGDERNEPDKWLERLKAYRLGAMVNRIRAVSAFTEYVDRDRKELDELGFHLYSNDHKWQETILPAFEMYHRVYGNCNIDTVFIVPEKEPWPQSTWGMRLGFIAQNIRNRGDFFRQIAQDFDKLEDIGFVWDVSEAKWECVVIPALTTYVHVHGNAKVPADFAVPSADPWPEASHGLKLGQLANNSVRRKWFAACIETDRVKLEALGFFWSEMPGDEDDRYDLSITSE</sequence>
<dbReference type="OrthoDB" id="70932at2759"/>
<dbReference type="Pfam" id="PF03457">
    <property type="entry name" value="HA"/>
    <property type="match status" value="1"/>
</dbReference>
<evidence type="ECO:0000259" key="1">
    <source>
        <dbReference type="Pfam" id="PF03457"/>
    </source>
</evidence>
<dbReference type="GeneID" id="94217935"/>
<dbReference type="RefSeq" id="XP_067740466.1">
    <property type="nucleotide sequence ID" value="XM_067882194.1"/>
</dbReference>
<organism evidence="2 3">
    <name type="scientific">Phytophthora ramorum</name>
    <name type="common">Sudden oak death agent</name>
    <dbReference type="NCBI Taxonomy" id="164328"/>
    <lineage>
        <taxon>Eukaryota</taxon>
        <taxon>Sar</taxon>
        <taxon>Stramenopiles</taxon>
        <taxon>Oomycota</taxon>
        <taxon>Peronosporomycetes</taxon>
        <taxon>Peronosporales</taxon>
        <taxon>Peronosporaceae</taxon>
        <taxon>Phytophthora</taxon>
    </lineage>
</organism>
<dbReference type="HOGENOM" id="CLU_026546_1_0_1"/>
<accession>H3GLX0</accession>
<dbReference type="eggNOG" id="ENOG502RSV2">
    <property type="taxonomic scope" value="Eukaryota"/>
</dbReference>
<dbReference type="Proteomes" id="UP000005238">
    <property type="component" value="Unassembled WGS sequence"/>
</dbReference>
<evidence type="ECO:0000313" key="2">
    <source>
        <dbReference type="EnsemblProtists" id="Phyra77434"/>
    </source>
</evidence>
<reference evidence="2" key="2">
    <citation type="submission" date="2015-06" db="UniProtKB">
        <authorList>
            <consortium name="EnsemblProtists"/>
        </authorList>
    </citation>
    <scope>IDENTIFICATION</scope>
    <source>
        <strain evidence="2">Pr102</strain>
    </source>
</reference>
<dbReference type="EMBL" id="DS566021">
    <property type="status" value="NOT_ANNOTATED_CDS"/>
    <property type="molecule type" value="Genomic_DNA"/>
</dbReference>
<dbReference type="PANTHER" id="PTHR37066">
    <property type="entry name" value="HELICASE-ASSOCIATED"/>
    <property type="match status" value="1"/>
</dbReference>
<feature type="domain" description="Helicase-associated" evidence="1">
    <location>
        <begin position="109"/>
        <end position="180"/>
    </location>
</feature>
<proteinExistence type="predicted"/>
<dbReference type="EnsemblProtists" id="Phyra77434">
    <property type="protein sequence ID" value="Phyra77434"/>
    <property type="gene ID" value="Phyra77434"/>
</dbReference>